<feature type="compositionally biased region" description="Pro residues" evidence="1">
    <location>
        <begin position="137"/>
        <end position="161"/>
    </location>
</feature>
<name>A0AAD5W3L7_9AGAR</name>
<feature type="signal peptide" evidence="2">
    <location>
        <begin position="1"/>
        <end position="22"/>
    </location>
</feature>
<evidence type="ECO:0000313" key="4">
    <source>
        <dbReference type="Proteomes" id="UP001213000"/>
    </source>
</evidence>
<keyword evidence="4" id="KW-1185">Reference proteome</keyword>
<gene>
    <name evidence="3" type="ORF">NP233_g573</name>
</gene>
<protein>
    <submittedName>
        <fullName evidence="3">Uncharacterized protein</fullName>
    </submittedName>
</protein>
<feature type="region of interest" description="Disordered" evidence="1">
    <location>
        <begin position="135"/>
        <end position="211"/>
    </location>
</feature>
<comment type="caution">
    <text evidence="3">The sequence shown here is derived from an EMBL/GenBank/DDBJ whole genome shotgun (WGS) entry which is preliminary data.</text>
</comment>
<evidence type="ECO:0000313" key="3">
    <source>
        <dbReference type="EMBL" id="KAJ3576239.1"/>
    </source>
</evidence>
<feature type="chain" id="PRO_5042086537" evidence="2">
    <location>
        <begin position="23"/>
        <end position="373"/>
    </location>
</feature>
<reference evidence="3" key="1">
    <citation type="submission" date="2022-07" db="EMBL/GenBank/DDBJ databases">
        <title>Genome Sequence of Leucocoprinus birnbaumii.</title>
        <authorList>
            <person name="Buettner E."/>
        </authorList>
    </citation>
    <scope>NUCLEOTIDE SEQUENCE</scope>
    <source>
        <strain evidence="3">VT141</strain>
    </source>
</reference>
<feature type="compositionally biased region" description="Polar residues" evidence="1">
    <location>
        <begin position="190"/>
        <end position="211"/>
    </location>
</feature>
<dbReference type="AlphaFoldDB" id="A0AAD5W3L7"/>
<dbReference type="Proteomes" id="UP001213000">
    <property type="component" value="Unassembled WGS sequence"/>
</dbReference>
<accession>A0AAD5W3L7</accession>
<proteinExistence type="predicted"/>
<feature type="compositionally biased region" description="Low complexity" evidence="1">
    <location>
        <begin position="162"/>
        <end position="189"/>
    </location>
</feature>
<evidence type="ECO:0000256" key="2">
    <source>
        <dbReference type="SAM" id="SignalP"/>
    </source>
</evidence>
<keyword evidence="2" id="KW-0732">Signal</keyword>
<organism evidence="3 4">
    <name type="scientific">Leucocoprinus birnbaumii</name>
    <dbReference type="NCBI Taxonomy" id="56174"/>
    <lineage>
        <taxon>Eukaryota</taxon>
        <taxon>Fungi</taxon>
        <taxon>Dikarya</taxon>
        <taxon>Basidiomycota</taxon>
        <taxon>Agaricomycotina</taxon>
        <taxon>Agaricomycetes</taxon>
        <taxon>Agaricomycetidae</taxon>
        <taxon>Agaricales</taxon>
        <taxon>Agaricineae</taxon>
        <taxon>Agaricaceae</taxon>
        <taxon>Leucocoprinus</taxon>
    </lineage>
</organism>
<sequence>MYYSLSAALSIALLSLVLPSTADTLALGGINVDRSTIPPTPIEPFVRRPMRKMTGGVSQSRIEGLLQAPEYAVHWVVNAVTAVDVVIPDFCVMSTTFAAPLATVVATDKAVALQVGIAAKGVPAVGLALIAFNPGPGTSPKPPPTTAPKPPPTTTPKPPPTTTERPSPTTTSTPVAQIPTNIPTIGNTTSSVSTAIQSPRPTTPSGENSVSYSVTDSRITWSSASWTDTTSSCTITARRTTTRLTSFTVMVSAANQLYLNLDCLNTAYNVYVNGVVQTFTVDRFDVVESCTYKQINLGINTVNINVTVVVLGIPTSGRRQLDNNWSFQLNEVLAMTSSSAASATSTPGSAQGLKASWTQGLFAALLAGFGLAL</sequence>
<evidence type="ECO:0000256" key="1">
    <source>
        <dbReference type="SAM" id="MobiDB-lite"/>
    </source>
</evidence>
<dbReference type="EMBL" id="JANIEX010000016">
    <property type="protein sequence ID" value="KAJ3576239.1"/>
    <property type="molecule type" value="Genomic_DNA"/>
</dbReference>